<dbReference type="InterPro" id="IPR052965">
    <property type="entry name" value="Pigment-catalase-like"/>
</dbReference>
<feature type="signal peptide" evidence="1">
    <location>
        <begin position="1"/>
        <end position="24"/>
    </location>
</feature>
<keyword evidence="1" id="KW-0732">Signal</keyword>
<proteinExistence type="predicted"/>
<evidence type="ECO:0000313" key="2">
    <source>
        <dbReference type="Proteomes" id="UP000515121"/>
    </source>
</evidence>
<dbReference type="KEGG" id="dzi:111305091"/>
<dbReference type="RefSeq" id="XP_022758022.1">
    <property type="nucleotide sequence ID" value="XM_022902287.1"/>
</dbReference>
<organism evidence="2 3">
    <name type="scientific">Durio zibethinus</name>
    <name type="common">Durian</name>
    <dbReference type="NCBI Taxonomy" id="66656"/>
    <lineage>
        <taxon>Eukaryota</taxon>
        <taxon>Viridiplantae</taxon>
        <taxon>Streptophyta</taxon>
        <taxon>Embryophyta</taxon>
        <taxon>Tracheophyta</taxon>
        <taxon>Spermatophyta</taxon>
        <taxon>Magnoliopsida</taxon>
        <taxon>eudicotyledons</taxon>
        <taxon>Gunneridae</taxon>
        <taxon>Pentapetalae</taxon>
        <taxon>rosids</taxon>
        <taxon>malvids</taxon>
        <taxon>Malvales</taxon>
        <taxon>Malvaceae</taxon>
        <taxon>Helicteroideae</taxon>
        <taxon>Durio</taxon>
    </lineage>
</organism>
<feature type="chain" id="PRO_5028200296" evidence="1">
    <location>
        <begin position="25"/>
        <end position="304"/>
    </location>
</feature>
<dbReference type="PANTHER" id="PTHR31694:SF17">
    <property type="entry name" value="DESICCATION-RELATED PROTEIN PCC13-62-LIKE"/>
    <property type="match status" value="1"/>
</dbReference>
<dbReference type="AlphaFoldDB" id="A0A6P5ZZR3"/>
<dbReference type="Proteomes" id="UP000515121">
    <property type="component" value="Unplaced"/>
</dbReference>
<dbReference type="PANTHER" id="PTHR31694">
    <property type="entry name" value="DESICCATION-LIKE PROTEIN"/>
    <property type="match status" value="1"/>
</dbReference>
<dbReference type="Pfam" id="PF13668">
    <property type="entry name" value="Ferritin_2"/>
    <property type="match status" value="1"/>
</dbReference>
<evidence type="ECO:0000256" key="1">
    <source>
        <dbReference type="SAM" id="SignalP"/>
    </source>
</evidence>
<accession>A0A6P5ZZR3</accession>
<protein>
    <submittedName>
        <fullName evidence="3">Desiccation-related protein PCC13-62-like</fullName>
    </submittedName>
</protein>
<name>A0A6P5ZZR3_DURZI</name>
<keyword evidence="2" id="KW-1185">Reference proteome</keyword>
<sequence>MAHRSCLSAFLLLLLALEFVTVMGVTLPQCRGIVASDVDRVQFALNLEFFEAEFFLFGALGKGVDDFEPSFAQGGPPPVGARIANLDPTIRSIIEEFGYQEIGHLRSIIRTVGGIPRPLLNLTVQAFTEVVNLATNTTLSPPFDPYANSLNFLLASYVIPYVGLVGYVGTIPNLVSSNNRALVASLLGVEAGQDAVIRALLYQRANEIVIPYGLTVANFTNHISELRNRLAMCGVKDEGLIVPLQLGAENRTTSNILSADANSLSYSRTPTEILRILYGSGNESRPGGFLPNGGSGRIAMTFLP</sequence>
<dbReference type="OrthoDB" id="1001765at2759"/>
<reference evidence="3" key="1">
    <citation type="submission" date="2025-08" db="UniProtKB">
        <authorList>
            <consortium name="RefSeq"/>
        </authorList>
    </citation>
    <scope>IDENTIFICATION</scope>
    <source>
        <tissue evidence="3">Fruit stalk</tissue>
    </source>
</reference>
<evidence type="ECO:0000313" key="3">
    <source>
        <dbReference type="RefSeq" id="XP_022758022.1"/>
    </source>
</evidence>
<gene>
    <name evidence="3" type="primary">LOC111305091</name>
</gene>
<dbReference type="GeneID" id="111305091"/>